<dbReference type="EMBL" id="CM029045">
    <property type="protein sequence ID" value="KAG2597733.1"/>
    <property type="molecule type" value="Genomic_DNA"/>
</dbReference>
<dbReference type="PANTHER" id="PTHR44586">
    <property type="entry name" value="F-BOX DOMAIN CONTAINING PROTEIN, EXPRESSED"/>
    <property type="match status" value="1"/>
</dbReference>
<evidence type="ECO:0000313" key="3">
    <source>
        <dbReference type="Proteomes" id="UP000823388"/>
    </source>
</evidence>
<dbReference type="EMBL" id="CM029045">
    <property type="protein sequence ID" value="KAG2597731.1"/>
    <property type="molecule type" value="Genomic_DNA"/>
</dbReference>
<dbReference type="PANTHER" id="PTHR44586:SF23">
    <property type="entry name" value="F-BOX DOMAIN-CONTAINING PROTEIN"/>
    <property type="match status" value="1"/>
</dbReference>
<dbReference type="EMBL" id="CM029045">
    <property type="protein sequence ID" value="KAG2597732.1"/>
    <property type="molecule type" value="Genomic_DNA"/>
</dbReference>
<dbReference type="AlphaFoldDB" id="A0A8T0SGR3"/>
<comment type="caution">
    <text evidence="2">The sequence shown here is derived from an EMBL/GenBank/DDBJ whole genome shotgun (WGS) entry which is preliminary data.</text>
</comment>
<dbReference type="Gene3D" id="1.20.1280.50">
    <property type="match status" value="1"/>
</dbReference>
<dbReference type="OrthoDB" id="723086at2759"/>
<dbReference type="InterPro" id="IPR005174">
    <property type="entry name" value="KIB1-4_b-propeller"/>
</dbReference>
<dbReference type="Pfam" id="PF03478">
    <property type="entry name" value="Beta-prop_KIB1-4"/>
    <property type="match status" value="1"/>
</dbReference>
<dbReference type="Pfam" id="PF12937">
    <property type="entry name" value="F-box-like"/>
    <property type="match status" value="1"/>
</dbReference>
<evidence type="ECO:0000259" key="1">
    <source>
        <dbReference type="SMART" id="SM00256"/>
    </source>
</evidence>
<accession>A0A8T0SGR3</accession>
<gene>
    <name evidence="2" type="ORF">PVAP13_5KG333900</name>
</gene>
<dbReference type="SMART" id="SM00256">
    <property type="entry name" value="FBOX"/>
    <property type="match status" value="1"/>
</dbReference>
<dbReference type="InterPro" id="IPR001810">
    <property type="entry name" value="F-box_dom"/>
</dbReference>
<evidence type="ECO:0000313" key="2">
    <source>
        <dbReference type="EMBL" id="KAG2597731.1"/>
    </source>
</evidence>
<name>A0A8T0SGR3_PANVG</name>
<dbReference type="SUPFAM" id="SSF81383">
    <property type="entry name" value="F-box domain"/>
    <property type="match status" value="1"/>
</dbReference>
<feature type="domain" description="F-box" evidence="1">
    <location>
        <begin position="71"/>
        <end position="114"/>
    </location>
</feature>
<dbReference type="EMBL" id="CM029045">
    <property type="protein sequence ID" value="KAG2597730.1"/>
    <property type="molecule type" value="Genomic_DNA"/>
</dbReference>
<reference evidence="2" key="1">
    <citation type="submission" date="2020-05" db="EMBL/GenBank/DDBJ databases">
        <title>WGS assembly of Panicum virgatum.</title>
        <authorList>
            <person name="Lovell J.T."/>
            <person name="Jenkins J."/>
            <person name="Shu S."/>
            <person name="Juenger T.E."/>
            <person name="Schmutz J."/>
        </authorList>
    </citation>
    <scope>NUCLEOTIDE SEQUENCE</scope>
    <source>
        <strain evidence="2">AP13</strain>
    </source>
</reference>
<dbReference type="Proteomes" id="UP000823388">
    <property type="component" value="Chromosome 5K"/>
</dbReference>
<dbReference type="InterPro" id="IPR036047">
    <property type="entry name" value="F-box-like_dom_sf"/>
</dbReference>
<keyword evidence="3" id="KW-1185">Reference proteome</keyword>
<proteinExistence type="predicted"/>
<sequence length="485" mass="54069">MATCSRAATMNSLCGAAAMQQLEHLWTLIFRILPDELPVPGLPSNLLKRLFCKAGNLYGLGTATRAVPPELPQDVLMDIFATLETLDLVRVGSVCTSWRSAYTCLRDLGLCKHSQTPCLFYTSESAGDNAAFLYSLVDDRAYKLTLPDPPIRTRFIVGSSNGWLVTADERSELHLLNPITGEQVGLPSVITIEHVKPIYDEAGVIHSYELSHHDATGVLEESTLHSPSDLRDDLYFKAFVFPDPPTRSYIVVVIHKPYFHLSFARAGHDKWTCLPHNTEYRDCIYKNGLLFALTALGEIDAFDLAASTITMKQVVGEFRAGVYESMYIIQAPWGDLLQVWRAVNVTNSRDRNGHLTDISEGEDEDGGDTWQCEYGTLDVTLYEVDVDGNALVEISGLPQHMLFLGHSNSLCLSAEGHPKLKSNHVYFTDDHAELPNIFKERTRDIGVWDLENGCKKNIVSQAWSNWPCPTWIAPNLTNMSLAFSK</sequence>
<organism evidence="2 3">
    <name type="scientific">Panicum virgatum</name>
    <name type="common">Blackwell switchgrass</name>
    <dbReference type="NCBI Taxonomy" id="38727"/>
    <lineage>
        <taxon>Eukaryota</taxon>
        <taxon>Viridiplantae</taxon>
        <taxon>Streptophyta</taxon>
        <taxon>Embryophyta</taxon>
        <taxon>Tracheophyta</taxon>
        <taxon>Spermatophyta</taxon>
        <taxon>Magnoliopsida</taxon>
        <taxon>Liliopsida</taxon>
        <taxon>Poales</taxon>
        <taxon>Poaceae</taxon>
        <taxon>PACMAD clade</taxon>
        <taxon>Panicoideae</taxon>
        <taxon>Panicodae</taxon>
        <taxon>Paniceae</taxon>
        <taxon>Panicinae</taxon>
        <taxon>Panicum</taxon>
        <taxon>Panicum sect. Hiantes</taxon>
    </lineage>
</organism>
<protein>
    <recommendedName>
        <fullName evidence="1">F-box domain-containing protein</fullName>
    </recommendedName>
</protein>